<keyword evidence="7" id="KW-1185">Reference proteome</keyword>
<comment type="caution">
    <text evidence="6">The sequence shown here is derived from an EMBL/GenBank/DDBJ whole genome shotgun (WGS) entry which is preliminary data.</text>
</comment>
<dbReference type="InterPro" id="IPR009071">
    <property type="entry name" value="HMG_box_dom"/>
</dbReference>
<dbReference type="STRING" id="1231657.A0A1Y1ZN59"/>
<dbReference type="GO" id="GO:0003677">
    <property type="term" value="F:DNA binding"/>
    <property type="evidence" value="ECO:0007669"/>
    <property type="project" value="UniProtKB-UniRule"/>
</dbReference>
<name>A0A1Y1ZN59_9PLEO</name>
<evidence type="ECO:0000313" key="6">
    <source>
        <dbReference type="EMBL" id="ORY11682.1"/>
    </source>
</evidence>
<dbReference type="OrthoDB" id="1919336at2759"/>
<feature type="DNA-binding region" description="HMG box" evidence="3">
    <location>
        <begin position="131"/>
        <end position="197"/>
    </location>
</feature>
<dbReference type="PANTHER" id="PTHR46040:SF3">
    <property type="entry name" value="HIGH MOBILITY GROUP PROTEIN 2"/>
    <property type="match status" value="1"/>
</dbReference>
<dbReference type="Gene3D" id="1.10.150.50">
    <property type="entry name" value="Transcription Factor, Ets-1"/>
    <property type="match status" value="1"/>
</dbReference>
<keyword evidence="1 3" id="KW-0238">DNA-binding</keyword>
<keyword evidence="2 3" id="KW-0539">Nucleus</keyword>
<evidence type="ECO:0000256" key="3">
    <source>
        <dbReference type="PROSITE-ProRule" id="PRU00267"/>
    </source>
</evidence>
<gene>
    <name evidence="6" type="ORF">BCR34DRAFT_483669</name>
</gene>
<dbReference type="Gene3D" id="1.10.30.10">
    <property type="entry name" value="High mobility group box domain"/>
    <property type="match status" value="1"/>
</dbReference>
<dbReference type="GO" id="GO:0010468">
    <property type="term" value="P:regulation of gene expression"/>
    <property type="evidence" value="ECO:0007669"/>
    <property type="project" value="TreeGrafter"/>
</dbReference>
<dbReference type="PANTHER" id="PTHR46040">
    <property type="entry name" value="HIGH MOBILITY GROUP PROTEIN 2"/>
    <property type="match status" value="1"/>
</dbReference>
<dbReference type="InterPro" id="IPR001660">
    <property type="entry name" value="SAM"/>
</dbReference>
<dbReference type="SUPFAM" id="SSF47769">
    <property type="entry name" value="SAM/Pointed domain"/>
    <property type="match status" value="1"/>
</dbReference>
<dbReference type="EMBL" id="MCFA01000058">
    <property type="protein sequence ID" value="ORY11682.1"/>
    <property type="molecule type" value="Genomic_DNA"/>
</dbReference>
<reference evidence="6 7" key="1">
    <citation type="submission" date="2016-07" db="EMBL/GenBank/DDBJ databases">
        <title>Pervasive Adenine N6-methylation of Active Genes in Fungi.</title>
        <authorList>
            <consortium name="DOE Joint Genome Institute"/>
            <person name="Mondo S.J."/>
            <person name="Dannebaum R.O."/>
            <person name="Kuo R.C."/>
            <person name="Labutti K."/>
            <person name="Haridas S."/>
            <person name="Kuo A."/>
            <person name="Salamov A."/>
            <person name="Ahrendt S.R."/>
            <person name="Lipzen A."/>
            <person name="Sullivan W."/>
            <person name="Andreopoulos W.B."/>
            <person name="Clum A."/>
            <person name="Lindquist E."/>
            <person name="Daum C."/>
            <person name="Ramamoorthy G.K."/>
            <person name="Gryganskyi A."/>
            <person name="Culley D."/>
            <person name="Magnuson J.K."/>
            <person name="James T.Y."/>
            <person name="O'Malley M.A."/>
            <person name="Stajich J.E."/>
            <person name="Spatafora J.W."/>
            <person name="Visel A."/>
            <person name="Grigoriev I.V."/>
        </authorList>
    </citation>
    <scope>NUCLEOTIDE SEQUENCE [LARGE SCALE GENOMIC DNA]</scope>
    <source>
        <strain evidence="6 7">CBS 115471</strain>
    </source>
</reference>
<evidence type="ECO:0000259" key="5">
    <source>
        <dbReference type="PROSITE" id="PS50118"/>
    </source>
</evidence>
<dbReference type="Proteomes" id="UP000193144">
    <property type="component" value="Unassembled WGS sequence"/>
</dbReference>
<dbReference type="Pfam" id="PF00505">
    <property type="entry name" value="HMG_box"/>
    <property type="match status" value="1"/>
</dbReference>
<dbReference type="AlphaFoldDB" id="A0A1Y1ZN59"/>
<feature type="domain" description="HMG box" evidence="5">
    <location>
        <begin position="131"/>
        <end position="197"/>
    </location>
</feature>
<dbReference type="SUPFAM" id="SSF47095">
    <property type="entry name" value="HMG-box"/>
    <property type="match status" value="1"/>
</dbReference>
<feature type="compositionally biased region" description="Low complexity" evidence="4">
    <location>
        <begin position="242"/>
        <end position="258"/>
    </location>
</feature>
<evidence type="ECO:0000256" key="2">
    <source>
        <dbReference type="ARBA" id="ARBA00023242"/>
    </source>
</evidence>
<organism evidence="6 7">
    <name type="scientific">Clohesyomyces aquaticus</name>
    <dbReference type="NCBI Taxonomy" id="1231657"/>
    <lineage>
        <taxon>Eukaryota</taxon>
        <taxon>Fungi</taxon>
        <taxon>Dikarya</taxon>
        <taxon>Ascomycota</taxon>
        <taxon>Pezizomycotina</taxon>
        <taxon>Dothideomycetes</taxon>
        <taxon>Pleosporomycetidae</taxon>
        <taxon>Pleosporales</taxon>
        <taxon>Lindgomycetaceae</taxon>
        <taxon>Clohesyomyces</taxon>
    </lineage>
</organism>
<proteinExistence type="predicted"/>
<sequence>MFSPRAGTASSSPSHVVMPNLADALERLGLTEYLGVLTENGFSTWETVLDITEDDLTALSFKLGHRRALQREIATFRGIPATLSLDPDGNATVPAPLSTSALENLSRQSSNTPSREKRRYRRHPRPDNNAPKKPKTAYVNFADHLRTDPAISSLSFVDIAKEVGRRWQHLPADKKRMWESQAARAMQEYEAQMDEYKKTDLWRKYHAYLEEFKAQQAQAKNVKRGNGAGATNMIRNGYSRASSSSSDSSPVSVPSSGSNKTEAELCHNSLTFAFSELVSLRGEILAQGGVQNYDEKNLPAEQLTRRAMHAFVRGTGSLLYMWTYTQVDEILDRIYRPEKPVDAMTLAECFTVAAMGAHYDLDCFPDRIRRALYASGTLHFHEKTARLDYMRTMRLLLSMSFYALLEKHMSARYLVAAGLQIARWKCPAAQQSNVDTANDNWKRIFRSLIFMDSWLSYTLGYTSEVTPEDVAVACTSWQPDLTTMEELIHTQTSKIGLIAAEIAKTLVSPELATRENMEMLHCKLDVWRTEVPPPLQISALTSEHPPELTLFQRRAILMVHIMYLGAVLLLYRQLLVAAAETSLTDGASWNLDLAEGEVARYKNECAMAASQMARILSLISFDGTLTKRCWLTIYWAFTACIVLLFSAANKLLDGQPDGVDEDFTFAKGCLDMLEPCRTFEPIAHRYLEILWPLYDSLRDIHQRMVGRAKTSIFSLLQSTTPPQLSPAIPVSKEEMGPISEKLSQLLTDPFGRKLTVPSDSRRRILSPDGTHLVFWWR</sequence>
<dbReference type="PROSITE" id="PS50118">
    <property type="entry name" value="HMG_BOX_2"/>
    <property type="match status" value="1"/>
</dbReference>
<dbReference type="InterPro" id="IPR013761">
    <property type="entry name" value="SAM/pointed_sf"/>
</dbReference>
<accession>A0A1Y1ZN59</accession>
<dbReference type="InterPro" id="IPR051965">
    <property type="entry name" value="ChromReg_NeuronalGeneExpr"/>
</dbReference>
<dbReference type="SMART" id="SM00398">
    <property type="entry name" value="HMG"/>
    <property type="match status" value="1"/>
</dbReference>
<dbReference type="SMART" id="SM00454">
    <property type="entry name" value="SAM"/>
    <property type="match status" value="1"/>
</dbReference>
<feature type="compositionally biased region" description="Polar residues" evidence="4">
    <location>
        <begin position="97"/>
        <end position="112"/>
    </location>
</feature>
<evidence type="ECO:0000256" key="1">
    <source>
        <dbReference type="ARBA" id="ARBA00023125"/>
    </source>
</evidence>
<dbReference type="GO" id="GO:0005634">
    <property type="term" value="C:nucleus"/>
    <property type="evidence" value="ECO:0007669"/>
    <property type="project" value="UniProtKB-UniRule"/>
</dbReference>
<evidence type="ECO:0000313" key="7">
    <source>
        <dbReference type="Proteomes" id="UP000193144"/>
    </source>
</evidence>
<protein>
    <recommendedName>
        <fullName evidence="5">HMG box domain-containing protein</fullName>
    </recommendedName>
</protein>
<feature type="region of interest" description="Disordered" evidence="4">
    <location>
        <begin position="84"/>
        <end position="135"/>
    </location>
</feature>
<dbReference type="InterPro" id="IPR036910">
    <property type="entry name" value="HMG_box_dom_sf"/>
</dbReference>
<dbReference type="Pfam" id="PF00536">
    <property type="entry name" value="SAM_1"/>
    <property type="match status" value="1"/>
</dbReference>
<dbReference type="CDD" id="cd12148">
    <property type="entry name" value="fungal_TF_MHR"/>
    <property type="match status" value="1"/>
</dbReference>
<evidence type="ECO:0000256" key="4">
    <source>
        <dbReference type="SAM" id="MobiDB-lite"/>
    </source>
</evidence>
<feature type="region of interest" description="Disordered" evidence="4">
    <location>
        <begin position="220"/>
        <end position="260"/>
    </location>
</feature>